<comment type="caution">
    <text evidence="8">The sequence shown here is derived from an EMBL/GenBank/DDBJ whole genome shotgun (WGS) entry which is preliminary data.</text>
</comment>
<evidence type="ECO:0000259" key="7">
    <source>
        <dbReference type="Pfam" id="PF20684"/>
    </source>
</evidence>
<dbReference type="InterPro" id="IPR052337">
    <property type="entry name" value="SAT4-like"/>
</dbReference>
<evidence type="ECO:0000256" key="3">
    <source>
        <dbReference type="ARBA" id="ARBA00022989"/>
    </source>
</evidence>
<evidence type="ECO:0000256" key="2">
    <source>
        <dbReference type="ARBA" id="ARBA00022692"/>
    </source>
</evidence>
<dbReference type="Pfam" id="PF20684">
    <property type="entry name" value="Fung_rhodopsin"/>
    <property type="match status" value="1"/>
</dbReference>
<dbReference type="AlphaFoldDB" id="A0A4U6XNW4"/>
<keyword evidence="2 6" id="KW-0812">Transmembrane</keyword>
<feature type="transmembrane region" description="Helical" evidence="6">
    <location>
        <begin position="31"/>
        <end position="53"/>
    </location>
</feature>
<dbReference type="PANTHER" id="PTHR33048:SF131">
    <property type="entry name" value="INTEGRAL MEMBRANE PROTEIN"/>
    <property type="match status" value="1"/>
</dbReference>
<evidence type="ECO:0000313" key="9">
    <source>
        <dbReference type="Proteomes" id="UP000310108"/>
    </source>
</evidence>
<feature type="domain" description="Rhodopsin" evidence="7">
    <location>
        <begin position="49"/>
        <end position="292"/>
    </location>
</feature>
<feature type="transmembrane region" description="Helical" evidence="6">
    <location>
        <begin position="112"/>
        <end position="139"/>
    </location>
</feature>
<reference evidence="8 9" key="1">
    <citation type="journal article" date="2019" name="PLoS ONE">
        <title>Comparative genome analysis indicates high evolutionary potential of pathogenicity genes in Colletotrichum tanaceti.</title>
        <authorList>
            <person name="Lelwala R.V."/>
            <person name="Korhonen P.K."/>
            <person name="Young N.D."/>
            <person name="Scott J.B."/>
            <person name="Ades P.A."/>
            <person name="Gasser R.B."/>
            <person name="Taylor P.W.J."/>
        </authorList>
    </citation>
    <scope>NUCLEOTIDE SEQUENCE [LARGE SCALE GENOMIC DNA]</scope>
    <source>
        <strain evidence="8">BRIP57314</strain>
    </source>
</reference>
<evidence type="ECO:0000256" key="4">
    <source>
        <dbReference type="ARBA" id="ARBA00023136"/>
    </source>
</evidence>
<organism evidence="8 9">
    <name type="scientific">Colletotrichum tanaceti</name>
    <dbReference type="NCBI Taxonomy" id="1306861"/>
    <lineage>
        <taxon>Eukaryota</taxon>
        <taxon>Fungi</taxon>
        <taxon>Dikarya</taxon>
        <taxon>Ascomycota</taxon>
        <taxon>Pezizomycotina</taxon>
        <taxon>Sordariomycetes</taxon>
        <taxon>Hypocreomycetidae</taxon>
        <taxon>Glomerellales</taxon>
        <taxon>Glomerellaceae</taxon>
        <taxon>Colletotrichum</taxon>
        <taxon>Colletotrichum destructivum species complex</taxon>
    </lineage>
</organism>
<comment type="similarity">
    <text evidence="5">Belongs to the SAT4 family.</text>
</comment>
<dbReference type="InterPro" id="IPR049326">
    <property type="entry name" value="Rhodopsin_dom_fungi"/>
</dbReference>
<feature type="transmembrane region" description="Helical" evidence="6">
    <location>
        <begin position="231"/>
        <end position="255"/>
    </location>
</feature>
<dbReference type="PANTHER" id="PTHR33048">
    <property type="entry name" value="PTH11-LIKE INTEGRAL MEMBRANE PROTEIN (AFU_ORTHOLOGUE AFUA_5G11245)"/>
    <property type="match status" value="1"/>
</dbReference>
<keyword evidence="9" id="KW-1185">Reference proteome</keyword>
<dbReference type="STRING" id="1306861.A0A4U6XNW4"/>
<feature type="transmembrane region" description="Helical" evidence="6">
    <location>
        <begin position="267"/>
        <end position="291"/>
    </location>
</feature>
<protein>
    <recommendedName>
        <fullName evidence="7">Rhodopsin domain-containing protein</fullName>
    </recommendedName>
</protein>
<accession>A0A4U6XNW4</accession>
<evidence type="ECO:0000256" key="1">
    <source>
        <dbReference type="ARBA" id="ARBA00004141"/>
    </source>
</evidence>
<dbReference type="EMBL" id="PJEX01000042">
    <property type="protein sequence ID" value="TKW57460.1"/>
    <property type="molecule type" value="Genomic_DNA"/>
</dbReference>
<dbReference type="GO" id="GO:0016020">
    <property type="term" value="C:membrane"/>
    <property type="evidence" value="ECO:0007669"/>
    <property type="project" value="UniProtKB-SubCell"/>
</dbReference>
<comment type="subcellular location">
    <subcellularLocation>
        <location evidence="1">Membrane</location>
        <topology evidence="1">Multi-pass membrane protein</topology>
    </subcellularLocation>
</comment>
<evidence type="ECO:0000256" key="5">
    <source>
        <dbReference type="ARBA" id="ARBA00038359"/>
    </source>
</evidence>
<proteinExistence type="inferred from homology"/>
<evidence type="ECO:0000256" key="6">
    <source>
        <dbReference type="SAM" id="Phobius"/>
    </source>
</evidence>
<gene>
    <name evidence="8" type="ORF">CTA1_8512</name>
</gene>
<keyword evidence="4 6" id="KW-0472">Membrane</keyword>
<feature type="transmembrane region" description="Helical" evidence="6">
    <location>
        <begin position="200"/>
        <end position="219"/>
    </location>
</feature>
<sequence length="389" mass="42583">MDFEYETGPGLEVVSAVGANANDTKTNLVTVIWGVNLTAFILVGLLVPLRVIVRCTITRNFFSDDVLVIIAALFTFGICSLLPIATDLGLGQHSRDIDAELLPENTKSLLQLIFIANILYPCAVAFARLSAVCSFLRLITGKTARWLLFAAAALTSVFALSCVLAVVFQCRPISAAWDSSTSISGDASCFPLLDFLRVSTAIGIGIDALLCTAPLAYFWRMEVPLRKKVQVTVLLAFAGLSCVAAVIKIVNLRLLNQGDITYNWTSWVLFSIAECTVGIIAMSIPPILPLFTKCSRRRKYGVARPRKGGGDPLRFTSIPGRPVFNRAIVPRVIKPMATPWKDRPLEKTTNPDFKPDFRWLRLENAEASNPCWDRTPYTSKAGQVLGIAL</sequence>
<keyword evidence="3 6" id="KW-1133">Transmembrane helix</keyword>
<evidence type="ECO:0000313" key="8">
    <source>
        <dbReference type="EMBL" id="TKW57460.1"/>
    </source>
</evidence>
<dbReference type="Proteomes" id="UP000310108">
    <property type="component" value="Unassembled WGS sequence"/>
</dbReference>
<name>A0A4U6XNW4_9PEZI</name>
<feature type="transmembrane region" description="Helical" evidence="6">
    <location>
        <begin position="65"/>
        <end position="85"/>
    </location>
</feature>
<feature type="transmembrane region" description="Helical" evidence="6">
    <location>
        <begin position="146"/>
        <end position="168"/>
    </location>
</feature>
<dbReference type="OrthoDB" id="5278984at2759"/>